<keyword evidence="3" id="KW-1185">Reference proteome</keyword>
<accession>A0A1E5C9H5</accession>
<gene>
    <name evidence="2" type="ORF">A1OK_01335</name>
</gene>
<dbReference type="Proteomes" id="UP000095039">
    <property type="component" value="Unassembled WGS sequence"/>
</dbReference>
<evidence type="ECO:0000313" key="3">
    <source>
        <dbReference type="Proteomes" id="UP000095039"/>
    </source>
</evidence>
<name>A0A1E5C9H5_9GAMM</name>
<keyword evidence="1" id="KW-1133">Transmembrane helix</keyword>
<organism evidence="2 3">
    <name type="scientific">Enterovibrio norvegicus FF-454</name>
    <dbReference type="NCBI Taxonomy" id="1185651"/>
    <lineage>
        <taxon>Bacteria</taxon>
        <taxon>Pseudomonadati</taxon>
        <taxon>Pseudomonadota</taxon>
        <taxon>Gammaproteobacteria</taxon>
        <taxon>Vibrionales</taxon>
        <taxon>Vibrionaceae</taxon>
        <taxon>Enterovibrio</taxon>
    </lineage>
</organism>
<proteinExistence type="predicted"/>
<dbReference type="EMBL" id="AJWN02000040">
    <property type="protein sequence ID" value="OEE62178.1"/>
    <property type="molecule type" value="Genomic_DNA"/>
</dbReference>
<dbReference type="Pfam" id="PF05545">
    <property type="entry name" value="FixQ"/>
    <property type="match status" value="1"/>
</dbReference>
<dbReference type="CDD" id="cd01324">
    <property type="entry name" value="cbb3_Oxidase_CcoQ"/>
    <property type="match status" value="1"/>
</dbReference>
<feature type="transmembrane region" description="Helical" evidence="1">
    <location>
        <begin position="6"/>
        <end position="26"/>
    </location>
</feature>
<protein>
    <submittedName>
        <fullName evidence="2">Cytochrome-c oxidase</fullName>
    </submittedName>
</protein>
<keyword evidence="1" id="KW-0812">Transmembrane</keyword>
<dbReference type="RefSeq" id="WP_016962132.1">
    <property type="nucleotide sequence ID" value="NZ_AJWN02000040.1"/>
</dbReference>
<reference evidence="2 3" key="1">
    <citation type="journal article" date="2012" name="Science">
        <title>Ecological populations of bacteria act as socially cohesive units of antibiotic production and resistance.</title>
        <authorList>
            <person name="Cordero O.X."/>
            <person name="Wildschutte H."/>
            <person name="Kirkup B."/>
            <person name="Proehl S."/>
            <person name="Ngo L."/>
            <person name="Hussain F."/>
            <person name="Le Roux F."/>
            <person name="Mincer T."/>
            <person name="Polz M.F."/>
        </authorList>
    </citation>
    <scope>NUCLEOTIDE SEQUENCE [LARGE SCALE GENOMIC DNA]</scope>
    <source>
        <strain evidence="2 3">FF-454</strain>
    </source>
</reference>
<sequence length="57" mass="6568">MEIVSFHSIWTLVIFVCFIVIALWAYSGRRKTEFDEAANLVFADEEKGLKKTGEDNK</sequence>
<evidence type="ECO:0000313" key="2">
    <source>
        <dbReference type="EMBL" id="OEE62178.1"/>
    </source>
</evidence>
<dbReference type="AlphaFoldDB" id="A0A1E5C9H5"/>
<comment type="caution">
    <text evidence="2">The sequence shown here is derived from an EMBL/GenBank/DDBJ whole genome shotgun (WGS) entry which is preliminary data.</text>
</comment>
<evidence type="ECO:0000256" key="1">
    <source>
        <dbReference type="SAM" id="Phobius"/>
    </source>
</evidence>
<keyword evidence="1" id="KW-0472">Membrane</keyword>
<dbReference type="InterPro" id="IPR008621">
    <property type="entry name" value="Cbb3-typ_cyt_oxidase_comp"/>
</dbReference>